<name>A0ABQ0E414_9PORP</name>
<dbReference type="EMBL" id="BAAFSF010000004">
    <property type="protein sequence ID" value="GAB1252373.1"/>
    <property type="molecule type" value="Genomic_DNA"/>
</dbReference>
<organism evidence="2 3">
    <name type="scientific">Porphyromonas miyakawae</name>
    <dbReference type="NCBI Taxonomy" id="3137470"/>
    <lineage>
        <taxon>Bacteria</taxon>
        <taxon>Pseudomonadati</taxon>
        <taxon>Bacteroidota</taxon>
        <taxon>Bacteroidia</taxon>
        <taxon>Bacteroidales</taxon>
        <taxon>Porphyromonadaceae</taxon>
        <taxon>Porphyromonas</taxon>
    </lineage>
</organism>
<feature type="chain" id="PRO_5047007110" description="Lipoprotein" evidence="1">
    <location>
        <begin position="24"/>
        <end position="335"/>
    </location>
</feature>
<keyword evidence="1" id="KW-0732">Signal</keyword>
<evidence type="ECO:0008006" key="4">
    <source>
        <dbReference type="Google" id="ProtNLM"/>
    </source>
</evidence>
<feature type="signal peptide" evidence="1">
    <location>
        <begin position="1"/>
        <end position="23"/>
    </location>
</feature>
<accession>A0ABQ0E414</accession>
<dbReference type="RefSeq" id="WP_411916126.1">
    <property type="nucleotide sequence ID" value="NZ_BAAFSF010000004.1"/>
</dbReference>
<comment type="caution">
    <text evidence="2">The sequence shown here is derived from an EMBL/GenBank/DDBJ whole genome shotgun (WGS) entry which is preliminary data.</text>
</comment>
<sequence length="335" mass="38411">MKKIHLFKVLALFAATLSLSVACNPKEPQNQTQEKLHDDPAKMVVRLVECHLHKPWKRVQELGGIHQNPPSKGLYLKKIQEVSYELKAGEGWVLSPKSDKQFYVRQNVMYQSNGAEEPAPVYLLFIDYYDIKGNLMNGQFIEDGQDHIHRHFFRPEKVQPAFDGVAEATDNDPTSIIDYLYLDTTPWNKTFHSGEATITGATNPIGFKGVIRFLKDRKNFDLRIRLYHGYQSKINPQTGKPDPFYKPGGALIQQGTWDVNVTIPVSVLFSNEEFVEVDEETDPASIPEDSLDDMSNRVLHSIMHTFNISWEEAIREYIRFIYQVDEIGEAAPIWI</sequence>
<reference evidence="2 3" key="1">
    <citation type="journal article" date="2025" name="Int. J. Syst. Evol. Microbiol.">
        <title>Desulfovibrio falkowii sp. nov., Porphyromonas miyakawae sp. nov., Mediterraneibacter flintii sp. nov. and Owariibacterium komagatae gen. nov., sp. nov., isolated from human faeces.</title>
        <authorList>
            <person name="Hamaguchi T."/>
            <person name="Ohara M."/>
            <person name="Hisatomi A."/>
            <person name="Sekiguchi K."/>
            <person name="Takeda J.I."/>
            <person name="Ueyama J."/>
            <person name="Ito M."/>
            <person name="Nishiwaki H."/>
            <person name="Ogi T."/>
            <person name="Hirayama M."/>
            <person name="Ohkuma M."/>
            <person name="Sakamoto M."/>
            <person name="Ohno K."/>
        </authorList>
    </citation>
    <scope>NUCLEOTIDE SEQUENCE [LARGE SCALE GENOMIC DNA]</scope>
    <source>
        <strain evidence="2 3">13CB11C</strain>
    </source>
</reference>
<evidence type="ECO:0000313" key="3">
    <source>
        <dbReference type="Proteomes" id="UP001628220"/>
    </source>
</evidence>
<dbReference type="PROSITE" id="PS51257">
    <property type="entry name" value="PROKAR_LIPOPROTEIN"/>
    <property type="match status" value="1"/>
</dbReference>
<keyword evidence="3" id="KW-1185">Reference proteome</keyword>
<proteinExistence type="predicted"/>
<evidence type="ECO:0000256" key="1">
    <source>
        <dbReference type="SAM" id="SignalP"/>
    </source>
</evidence>
<dbReference type="Proteomes" id="UP001628220">
    <property type="component" value="Unassembled WGS sequence"/>
</dbReference>
<protein>
    <recommendedName>
        <fullName evidence="4">Lipoprotein</fullName>
    </recommendedName>
</protein>
<evidence type="ECO:0000313" key="2">
    <source>
        <dbReference type="EMBL" id="GAB1252373.1"/>
    </source>
</evidence>
<gene>
    <name evidence="2" type="ORF">Tsumi_14790</name>
</gene>